<comment type="caution">
    <text evidence="1">The sequence shown here is derived from an EMBL/GenBank/DDBJ whole genome shotgun (WGS) entry which is preliminary data.</text>
</comment>
<accession>A0A3N9XPD6</accession>
<proteinExistence type="predicted"/>
<dbReference type="Proteomes" id="UP000266889">
    <property type="component" value="Unassembled WGS sequence"/>
</dbReference>
<organism evidence="1 2">
    <name type="scientific">Micromonospora arida</name>
    <dbReference type="NCBI Taxonomy" id="2203715"/>
    <lineage>
        <taxon>Bacteria</taxon>
        <taxon>Bacillati</taxon>
        <taxon>Actinomycetota</taxon>
        <taxon>Actinomycetes</taxon>
        <taxon>Micromonosporales</taxon>
        <taxon>Micromonosporaceae</taxon>
        <taxon>Micromonospora</taxon>
    </lineage>
</organism>
<keyword evidence="2" id="KW-1185">Reference proteome</keyword>
<dbReference type="EMBL" id="QGSY01000061">
    <property type="protein sequence ID" value="RQX14649.1"/>
    <property type="molecule type" value="Genomic_DNA"/>
</dbReference>
<reference evidence="1 2" key="1">
    <citation type="submission" date="2018-05" db="EMBL/GenBank/DDBJ databases">
        <title>Micromonospora from Atacama Desert.</title>
        <authorList>
            <person name="Carro L."/>
            <person name="Goodfellow M."/>
            <person name="Klenk H.-P."/>
        </authorList>
    </citation>
    <scope>NUCLEOTIDE SEQUENCE [LARGE SCALE GENOMIC DNA]</scope>
    <source>
        <strain evidence="1 2">LB32</strain>
    </source>
</reference>
<evidence type="ECO:0000313" key="1">
    <source>
        <dbReference type="EMBL" id="RQX14649.1"/>
    </source>
</evidence>
<dbReference type="AlphaFoldDB" id="A0A3N9XPD6"/>
<sequence>MGIEFHYITNGVHVLAFGRRPRGAVAAAKADVPVAVDAIAEQVPAVAAALAKLHQARAAMQSIVDDMAALVSEHEDYAVKVKAGKVQPKADTYWQGRADDIRDAHTAALRVAVAAQDALVDVSAPHVEAARQRDRDEIGKMTDRLSVLIDRSTQYSSGSVVVDGWQVIGSVDSILRGLRKIAADGAR</sequence>
<dbReference type="RefSeq" id="WP_124853437.1">
    <property type="nucleotide sequence ID" value="NZ_QGSY01000061.1"/>
</dbReference>
<name>A0A3N9XPD6_9ACTN</name>
<evidence type="ECO:0000313" key="2">
    <source>
        <dbReference type="Proteomes" id="UP000266889"/>
    </source>
</evidence>
<gene>
    <name evidence="1" type="ORF">DLJ58_01070</name>
</gene>
<protein>
    <submittedName>
        <fullName evidence="1">Uncharacterized protein</fullName>
    </submittedName>
</protein>